<dbReference type="EMBL" id="JBBNFP010000040">
    <property type="protein sequence ID" value="MEQ2487310.1"/>
    <property type="molecule type" value="Genomic_DNA"/>
</dbReference>
<keyword evidence="3" id="KW-1185">Reference proteome</keyword>
<keyword evidence="2" id="KW-0328">Glycosyltransferase</keyword>
<gene>
    <name evidence="2" type="ORF">AAAT34_09680</name>
</gene>
<dbReference type="Gene3D" id="3.90.550.10">
    <property type="entry name" value="Spore Coat Polysaccharide Biosynthesis Protein SpsA, Chain A"/>
    <property type="match status" value="1"/>
</dbReference>
<accession>A0ABV1FSC3</accession>
<evidence type="ECO:0000313" key="3">
    <source>
        <dbReference type="Proteomes" id="UP001487296"/>
    </source>
</evidence>
<comment type="caution">
    <text evidence="2">The sequence shown here is derived from an EMBL/GenBank/DDBJ whole genome shotgun (WGS) entry which is preliminary data.</text>
</comment>
<dbReference type="Proteomes" id="UP001487296">
    <property type="component" value="Unassembled WGS sequence"/>
</dbReference>
<dbReference type="InterPro" id="IPR001173">
    <property type="entry name" value="Glyco_trans_2-like"/>
</dbReference>
<dbReference type="PANTHER" id="PTHR22916">
    <property type="entry name" value="GLYCOSYLTRANSFERASE"/>
    <property type="match status" value="1"/>
</dbReference>
<dbReference type="GO" id="GO:0016757">
    <property type="term" value="F:glycosyltransferase activity"/>
    <property type="evidence" value="ECO:0007669"/>
    <property type="project" value="UniProtKB-KW"/>
</dbReference>
<protein>
    <submittedName>
        <fullName evidence="2">Glycosyltransferase family 2 protein</fullName>
        <ecNumber evidence="2">2.4.-.-</ecNumber>
    </submittedName>
</protein>
<dbReference type="InterPro" id="IPR029044">
    <property type="entry name" value="Nucleotide-diphossugar_trans"/>
</dbReference>
<organism evidence="2 3">
    <name type="scientific">Hallella faecis</name>
    <dbReference type="NCBI Taxonomy" id="2841596"/>
    <lineage>
        <taxon>Bacteria</taxon>
        <taxon>Pseudomonadati</taxon>
        <taxon>Bacteroidota</taxon>
        <taxon>Bacteroidia</taxon>
        <taxon>Bacteroidales</taxon>
        <taxon>Prevotellaceae</taxon>
        <taxon>Hallella</taxon>
    </lineage>
</organism>
<name>A0ABV1FSC3_9BACT</name>
<feature type="domain" description="Glycosyltransferase 2-like" evidence="1">
    <location>
        <begin position="7"/>
        <end position="133"/>
    </location>
</feature>
<dbReference type="PANTHER" id="PTHR22916:SF3">
    <property type="entry name" value="UDP-GLCNAC:BETAGAL BETA-1,3-N-ACETYLGLUCOSAMINYLTRANSFERASE-LIKE PROTEIN 1"/>
    <property type="match status" value="1"/>
</dbReference>
<evidence type="ECO:0000313" key="2">
    <source>
        <dbReference type="EMBL" id="MEQ2487310.1"/>
    </source>
</evidence>
<evidence type="ECO:0000259" key="1">
    <source>
        <dbReference type="Pfam" id="PF00535"/>
    </source>
</evidence>
<sequence>MSKPQVTILVAVWNTAAYLPQCLESLRRQTLRDIQVVCVDDASTDESLAVLRHYADLDERIQVVALPKNQGQAHARNVALRQAKGEFVCFLDSDDWMADDCLEQAVCVFRAHPSTDSVLFHTLYYYNESRQDEFSMKPFDVLRGDEAFVLSLTWKIHGVYMVRATIHERYPYDESARAFSDDNTTRLHYLASREVRTCQGTYYYRQRQTSVSHQFNLRRFDYLVANQSMKRQLVALRVADDVLNLYENHRWLNVVDMYMLWFKHRTSLSTFAQRRALALIRDSWRSMEGQRIKPSLRRKVGYMPCKGHWRLFMLQENGYFFLRKLMGRL</sequence>
<keyword evidence="2" id="KW-0808">Transferase</keyword>
<dbReference type="CDD" id="cd00761">
    <property type="entry name" value="Glyco_tranf_GTA_type"/>
    <property type="match status" value="1"/>
</dbReference>
<dbReference type="RefSeq" id="WP_215760410.1">
    <property type="nucleotide sequence ID" value="NZ_JAHKBE010000042.1"/>
</dbReference>
<proteinExistence type="predicted"/>
<dbReference type="Pfam" id="PF00535">
    <property type="entry name" value="Glycos_transf_2"/>
    <property type="match status" value="1"/>
</dbReference>
<dbReference type="SUPFAM" id="SSF53448">
    <property type="entry name" value="Nucleotide-diphospho-sugar transferases"/>
    <property type="match status" value="1"/>
</dbReference>
<dbReference type="EC" id="2.4.-.-" evidence="2"/>
<reference evidence="2 3" key="1">
    <citation type="submission" date="2024-04" db="EMBL/GenBank/DDBJ databases">
        <title>Human intestinal bacterial collection.</title>
        <authorList>
            <person name="Pauvert C."/>
            <person name="Hitch T.C.A."/>
            <person name="Clavel T."/>
        </authorList>
    </citation>
    <scope>NUCLEOTIDE SEQUENCE [LARGE SCALE GENOMIC DNA]</scope>
    <source>
        <strain evidence="2 3">CLA-AA-H145</strain>
    </source>
</reference>